<protein>
    <submittedName>
        <fullName evidence="2">tRNA threonylcarbamoyladenosine biosynthesis protein TsaB</fullName>
    </submittedName>
</protein>
<dbReference type="AlphaFoldDB" id="A0A1I1GX55"/>
<dbReference type="SUPFAM" id="SSF53067">
    <property type="entry name" value="Actin-like ATPase domain"/>
    <property type="match status" value="2"/>
</dbReference>
<organism evidence="2 3">
    <name type="scientific">Parapedobacter composti</name>
    <dbReference type="NCBI Taxonomy" id="623281"/>
    <lineage>
        <taxon>Bacteria</taxon>
        <taxon>Pseudomonadati</taxon>
        <taxon>Bacteroidota</taxon>
        <taxon>Sphingobacteriia</taxon>
        <taxon>Sphingobacteriales</taxon>
        <taxon>Sphingobacteriaceae</taxon>
        <taxon>Parapedobacter</taxon>
    </lineage>
</organism>
<reference evidence="2 3" key="1">
    <citation type="submission" date="2016-10" db="EMBL/GenBank/DDBJ databases">
        <authorList>
            <person name="de Groot N.N."/>
        </authorList>
    </citation>
    <scope>NUCLEOTIDE SEQUENCE [LARGE SCALE GENOMIC DNA]</scope>
    <source>
        <strain evidence="2 3">DSM 22900</strain>
    </source>
</reference>
<dbReference type="CDD" id="cd24032">
    <property type="entry name" value="ASKHA_NBD_TsaB"/>
    <property type="match status" value="1"/>
</dbReference>
<proteinExistence type="predicted"/>
<dbReference type="PANTHER" id="PTHR11735">
    <property type="entry name" value="TRNA N6-ADENOSINE THREONYLCARBAMOYLTRANSFERASE"/>
    <property type="match status" value="1"/>
</dbReference>
<evidence type="ECO:0000313" key="2">
    <source>
        <dbReference type="EMBL" id="SFC15872.1"/>
    </source>
</evidence>
<dbReference type="GO" id="GO:0002949">
    <property type="term" value="P:tRNA threonylcarbamoyladenosine modification"/>
    <property type="evidence" value="ECO:0007669"/>
    <property type="project" value="InterPro"/>
</dbReference>
<dbReference type="Proteomes" id="UP000199577">
    <property type="component" value="Unassembled WGS sequence"/>
</dbReference>
<dbReference type="InterPro" id="IPR043129">
    <property type="entry name" value="ATPase_NBD"/>
</dbReference>
<dbReference type="STRING" id="623281.SAMN05421747_105119"/>
<dbReference type="PANTHER" id="PTHR11735:SF11">
    <property type="entry name" value="TRNA THREONYLCARBAMOYLADENOSINE BIOSYNTHESIS PROTEIN TSAB"/>
    <property type="match status" value="1"/>
</dbReference>
<dbReference type="OrthoDB" id="9784166at2"/>
<name>A0A1I1GX55_9SPHI</name>
<gene>
    <name evidence="2" type="ORF">SAMN05421747_105119</name>
</gene>
<evidence type="ECO:0000313" key="3">
    <source>
        <dbReference type="Proteomes" id="UP000199577"/>
    </source>
</evidence>
<dbReference type="InterPro" id="IPR000905">
    <property type="entry name" value="Gcp-like_dom"/>
</dbReference>
<evidence type="ECO:0000259" key="1">
    <source>
        <dbReference type="Pfam" id="PF00814"/>
    </source>
</evidence>
<dbReference type="NCBIfam" id="TIGR03725">
    <property type="entry name" value="T6A_YeaZ"/>
    <property type="match status" value="1"/>
</dbReference>
<dbReference type="RefSeq" id="WP_090972921.1">
    <property type="nucleotide sequence ID" value="NZ_FOLL01000005.1"/>
</dbReference>
<sequence length="232" mass="25352">MASQYILQIETATQVCAVALSENGVTMEYRELDEPNVHASQLTLLISDVLQACGLSFTDLAAVAVSKGPGSYTGLRIGVSTAKGLCYAAGLPLIALDTLRGMAEGFVALQEENIDADTRLCPMVDARRMEVYSAIFDHRLHCIAPPSANIIDEHSFNGITGSERIILFGSGADKFEQLFVGKAHVQVVPGFKNSARHMSRFAYETFLQGKFQDVAYFEPYYLKDFVATVPKK</sequence>
<dbReference type="InterPro" id="IPR022496">
    <property type="entry name" value="T6A_TsaB"/>
</dbReference>
<keyword evidence="3" id="KW-1185">Reference proteome</keyword>
<dbReference type="Pfam" id="PF00814">
    <property type="entry name" value="TsaD"/>
    <property type="match status" value="1"/>
</dbReference>
<dbReference type="Gene3D" id="3.30.420.40">
    <property type="match status" value="2"/>
</dbReference>
<dbReference type="GO" id="GO:0005829">
    <property type="term" value="C:cytosol"/>
    <property type="evidence" value="ECO:0007669"/>
    <property type="project" value="TreeGrafter"/>
</dbReference>
<feature type="domain" description="Gcp-like" evidence="1">
    <location>
        <begin position="38"/>
        <end position="134"/>
    </location>
</feature>
<accession>A0A1I1GX55</accession>
<dbReference type="EMBL" id="FOLL01000005">
    <property type="protein sequence ID" value="SFC15872.1"/>
    <property type="molecule type" value="Genomic_DNA"/>
</dbReference>